<dbReference type="PROSITE" id="PS50144">
    <property type="entry name" value="MATH"/>
    <property type="match status" value="1"/>
</dbReference>
<dbReference type="GO" id="GO:0045814">
    <property type="term" value="P:negative regulation of gene expression, epigenetic"/>
    <property type="evidence" value="ECO:0007669"/>
    <property type="project" value="UniProtKB-ARBA"/>
</dbReference>
<dbReference type="InterPro" id="IPR002083">
    <property type="entry name" value="MATH/TRAF_dom"/>
</dbReference>
<organism evidence="31">
    <name type="scientific">Camelus bactrianus</name>
    <name type="common">Bactrian camel</name>
    <dbReference type="NCBI Taxonomy" id="9837"/>
    <lineage>
        <taxon>Eukaryota</taxon>
        <taxon>Metazoa</taxon>
        <taxon>Chordata</taxon>
        <taxon>Craniata</taxon>
        <taxon>Vertebrata</taxon>
        <taxon>Euteleostomi</taxon>
        <taxon>Mammalia</taxon>
        <taxon>Eutheria</taxon>
        <taxon>Laurasiatheria</taxon>
        <taxon>Artiodactyla</taxon>
        <taxon>Tylopoda</taxon>
        <taxon>Camelidae</taxon>
        <taxon>Camelus</taxon>
    </lineage>
</organism>
<dbReference type="Gene3D" id="3.30.160.60">
    <property type="entry name" value="Classic Zinc Finger"/>
    <property type="match status" value="1"/>
</dbReference>
<evidence type="ECO:0000256" key="13">
    <source>
        <dbReference type="ARBA" id="ARBA00022771"/>
    </source>
</evidence>
<dbReference type="InterPro" id="IPR003649">
    <property type="entry name" value="Bbox_C"/>
</dbReference>
<dbReference type="SMART" id="SM00336">
    <property type="entry name" value="BBOX"/>
    <property type="match status" value="1"/>
</dbReference>
<comment type="subcellular location">
    <subcellularLocation>
        <location evidence="2">Chromosome</location>
    </subcellularLocation>
    <subcellularLocation>
        <location evidence="4">Cytoplasm</location>
        <location evidence="4">Perinuclear region</location>
    </subcellularLocation>
    <subcellularLocation>
        <location evidence="3">Peroxisome membrane</location>
        <topology evidence="3">Peripheral membrane protein</topology>
    </subcellularLocation>
</comment>
<evidence type="ECO:0000256" key="15">
    <source>
        <dbReference type="ARBA" id="ARBA00022833"/>
    </source>
</evidence>
<evidence type="ECO:0000256" key="24">
    <source>
        <dbReference type="ARBA" id="ARBA00076820"/>
    </source>
</evidence>
<dbReference type="PANTHER" id="PTHR36754:SF2">
    <property type="entry name" value="E3 UBIQUITIN-PROTEIN LIGASE TRIM37"/>
    <property type="match status" value="1"/>
</dbReference>
<dbReference type="GO" id="GO:0035098">
    <property type="term" value="C:ESC/E(Z) complex"/>
    <property type="evidence" value="ECO:0007669"/>
    <property type="project" value="TreeGrafter"/>
</dbReference>
<keyword evidence="10" id="KW-0597">Phosphoprotein</keyword>
<evidence type="ECO:0000256" key="27">
    <source>
        <dbReference type="SAM" id="MobiDB-lite"/>
    </source>
</evidence>
<evidence type="ECO:0000259" key="28">
    <source>
        <dbReference type="PROSITE" id="PS50089"/>
    </source>
</evidence>
<evidence type="ECO:0000256" key="23">
    <source>
        <dbReference type="ARBA" id="ARBA00075965"/>
    </source>
</evidence>
<evidence type="ECO:0000256" key="11">
    <source>
        <dbReference type="ARBA" id="ARBA00022679"/>
    </source>
</evidence>
<feature type="domain" description="MATH" evidence="30">
    <location>
        <begin position="276"/>
        <end position="403"/>
    </location>
</feature>
<dbReference type="GO" id="GO:0031625">
    <property type="term" value="F:ubiquitin protein ligase binding"/>
    <property type="evidence" value="ECO:0007669"/>
    <property type="project" value="TreeGrafter"/>
</dbReference>
<evidence type="ECO:0000256" key="6">
    <source>
        <dbReference type="ARBA" id="ARBA00008518"/>
    </source>
</evidence>
<evidence type="ECO:0000256" key="5">
    <source>
        <dbReference type="ARBA" id="ARBA00004906"/>
    </source>
</evidence>
<evidence type="ECO:0000259" key="30">
    <source>
        <dbReference type="PROSITE" id="PS50144"/>
    </source>
</evidence>
<dbReference type="AlphaFoldDB" id="A0A9W3FZS5"/>
<feature type="domain" description="RING-type" evidence="28">
    <location>
        <begin position="15"/>
        <end position="55"/>
    </location>
</feature>
<keyword evidence="14" id="KW-0833">Ubl conjugation pathway</keyword>
<evidence type="ECO:0000256" key="10">
    <source>
        <dbReference type="ARBA" id="ARBA00022553"/>
    </source>
</evidence>
<keyword evidence="18 26" id="KW-0175">Coiled coil</keyword>
<evidence type="ECO:0000256" key="21">
    <source>
        <dbReference type="ARBA" id="ARBA00065881"/>
    </source>
</evidence>
<dbReference type="SUPFAM" id="SSF57850">
    <property type="entry name" value="RING/U-box"/>
    <property type="match status" value="1"/>
</dbReference>
<dbReference type="FunFam" id="2.60.210.10:FF:000008">
    <property type="entry name" value="E3 ubiquitin-protein ligase TRIM37 isoform X1"/>
    <property type="match status" value="1"/>
</dbReference>
<evidence type="ECO:0000313" key="31">
    <source>
        <dbReference type="RefSeq" id="XP_045369714.1"/>
    </source>
</evidence>
<feature type="compositionally biased region" description="Low complexity" evidence="27">
    <location>
        <begin position="535"/>
        <end position="545"/>
    </location>
</feature>
<evidence type="ECO:0000259" key="29">
    <source>
        <dbReference type="PROSITE" id="PS50119"/>
    </source>
</evidence>
<reference evidence="31" key="1">
    <citation type="submission" date="2025-08" db="UniProtKB">
        <authorList>
            <consortium name="RefSeq"/>
        </authorList>
    </citation>
    <scope>IDENTIFICATION</scope>
    <source>
        <tissue evidence="31">Blood</tissue>
    </source>
</reference>
<comment type="catalytic activity">
    <reaction evidence="1">
        <text>S-ubiquitinyl-[E2 ubiquitin-conjugating enzyme]-L-cysteine + [acceptor protein]-L-lysine = [E2 ubiquitin-conjugating enzyme]-L-cysteine + N(6)-ubiquitinyl-[acceptor protein]-L-lysine.</text>
        <dbReference type="EC" id="2.3.2.27"/>
    </reaction>
</comment>
<evidence type="ECO:0000256" key="1">
    <source>
        <dbReference type="ARBA" id="ARBA00000900"/>
    </source>
</evidence>
<evidence type="ECO:0000256" key="16">
    <source>
        <dbReference type="ARBA" id="ARBA00022843"/>
    </source>
</evidence>
<keyword evidence="16" id="KW-0832">Ubl conjugation</keyword>
<dbReference type="CTD" id="4591"/>
<dbReference type="SUPFAM" id="SSF57845">
    <property type="entry name" value="B-box zinc-binding domain"/>
    <property type="match status" value="1"/>
</dbReference>
<evidence type="ECO:0000256" key="2">
    <source>
        <dbReference type="ARBA" id="ARBA00004286"/>
    </source>
</evidence>
<dbReference type="RefSeq" id="XP_045369714.1">
    <property type="nucleotide sequence ID" value="XM_045513758.1"/>
</dbReference>
<dbReference type="CDD" id="cd16619">
    <property type="entry name" value="mRING-HC-C4C4_TRIM37_C-VIII"/>
    <property type="match status" value="1"/>
</dbReference>
<dbReference type="CDD" id="cd19779">
    <property type="entry name" value="Bbox2_TRIM37_C-VIII"/>
    <property type="match status" value="1"/>
</dbReference>
<evidence type="ECO:0000256" key="22">
    <source>
        <dbReference type="ARBA" id="ARBA00073065"/>
    </source>
</evidence>
<evidence type="ECO:0000256" key="7">
    <source>
        <dbReference type="ARBA" id="ARBA00012483"/>
    </source>
</evidence>
<keyword evidence="19" id="KW-0472">Membrane</keyword>
<dbReference type="InterPro" id="IPR001841">
    <property type="entry name" value="Znf_RING"/>
</dbReference>
<feature type="region of interest" description="Disordered" evidence="27">
    <location>
        <begin position="687"/>
        <end position="757"/>
    </location>
</feature>
<feature type="compositionally biased region" description="Basic and acidic residues" evidence="27">
    <location>
        <begin position="712"/>
        <end position="724"/>
    </location>
</feature>
<feature type="compositionally biased region" description="Basic and acidic residues" evidence="27">
    <location>
        <begin position="504"/>
        <end position="514"/>
    </location>
</feature>
<dbReference type="SMART" id="SM00502">
    <property type="entry name" value="BBC"/>
    <property type="match status" value="1"/>
</dbReference>
<dbReference type="InterPro" id="IPR008974">
    <property type="entry name" value="TRAF-like"/>
</dbReference>
<dbReference type="Gene3D" id="2.60.210.10">
    <property type="entry name" value="Apoptosis, Tumor Necrosis Factor Receptor Associated Protein 2, Chain A"/>
    <property type="match status" value="1"/>
</dbReference>
<comment type="pathway">
    <text evidence="5">Protein modification; protein ubiquitination.</text>
</comment>
<feature type="region of interest" description="Disordered" evidence="27">
    <location>
        <begin position="529"/>
        <end position="562"/>
    </location>
</feature>
<dbReference type="GO" id="GO:0016235">
    <property type="term" value="C:aggresome"/>
    <property type="evidence" value="ECO:0007669"/>
    <property type="project" value="TreeGrafter"/>
</dbReference>
<evidence type="ECO:0000256" key="8">
    <source>
        <dbReference type="ARBA" id="ARBA00022454"/>
    </source>
</evidence>
<dbReference type="EC" id="2.3.2.27" evidence="7"/>
<evidence type="ECO:0000256" key="17">
    <source>
        <dbReference type="ARBA" id="ARBA00022990"/>
    </source>
</evidence>
<evidence type="ECO:0000256" key="14">
    <source>
        <dbReference type="ARBA" id="ARBA00022786"/>
    </source>
</evidence>
<protein>
    <recommendedName>
        <fullName evidence="22">E3 ubiquitin-protein ligase TRIM37</fullName>
        <ecNumber evidence="7">2.3.2.27</ecNumber>
    </recommendedName>
    <alternativeName>
        <fullName evidence="23">RING-type E3 ubiquitin transferase TRIM37</fullName>
    </alternativeName>
    <alternativeName>
        <fullName evidence="24">Tripartite motif-containing protein 37</fullName>
    </alternativeName>
</protein>
<gene>
    <name evidence="31" type="primary">TRIM37</name>
</gene>
<keyword evidence="17" id="KW-0007">Acetylation</keyword>
<evidence type="ECO:0000256" key="20">
    <source>
        <dbReference type="ARBA" id="ARBA00023140"/>
    </source>
</evidence>
<dbReference type="InterPro" id="IPR000315">
    <property type="entry name" value="Znf_B-box"/>
</dbReference>
<dbReference type="PROSITE" id="PS50119">
    <property type="entry name" value="ZF_BBOX"/>
    <property type="match status" value="1"/>
</dbReference>
<dbReference type="GO" id="GO:0005778">
    <property type="term" value="C:peroxisomal membrane"/>
    <property type="evidence" value="ECO:0007669"/>
    <property type="project" value="UniProtKB-SubCell"/>
</dbReference>
<evidence type="ECO:0000256" key="4">
    <source>
        <dbReference type="ARBA" id="ARBA00004556"/>
    </source>
</evidence>
<feature type="compositionally biased region" description="Polar residues" evidence="27">
    <location>
        <begin position="889"/>
        <end position="898"/>
    </location>
</feature>
<dbReference type="SUPFAM" id="SSF49599">
    <property type="entry name" value="TRAF domain-like"/>
    <property type="match status" value="1"/>
</dbReference>
<dbReference type="FunFam" id="3.30.160.60:FF:000332">
    <property type="entry name" value="E3 ubiquitin-protein ligase TRIM37 isoform X1"/>
    <property type="match status" value="1"/>
</dbReference>
<feature type="domain" description="B box-type" evidence="29">
    <location>
        <begin position="90"/>
        <end position="132"/>
    </location>
</feature>
<dbReference type="FunFam" id="3.30.40.10:FF:000279">
    <property type="entry name" value="E3 ubiquitin-protein ligase TRIM37 isoform X1"/>
    <property type="match status" value="1"/>
</dbReference>
<sequence>MDEQSVESIAEVFRCFICMEKLRDARLCPHCSKLCCFSCIRRWLTEQRAQCPHCRAPLQLRELVNCRWAEEVTQQLDTLQLCSLTKHEENEKDKCENHHEKLSVFCWTCKKCICHQCALWGGMHGGHTFKPLAEIYEQHVTKVNEEVAKLRRRLMELISLVQEVERNVEAVRNAKDERVREIRNAVEMMIARLDTQLKNKLITLMGQKTSLTQETELLESLLQEVEHQLRSCSKSELISKSSEILMMFQQVHRKPMASFVTTPVPPDFTSELVPSYDSATFVLENFSTLRQRADPVYSPPLQVSGLCWRLKVYPDGNGVVRGYYLSVFLELSAGLPETSKYEYRVEMVHQSCNDPTKNIIREFASDFEVGECWGYNRFFRLDLLANEGYLNRQNDTVILRFQVRSPTFFQKCRDQHWYITQLESAQTSYIQQINNLKERLTIELSRTQKSRDLSPPDNHLSPQNDDTPETRAKKSGSCADMLLQDGSTTASVREAKEDEEDEEKIQNEDYHHELSDGDLDLDLVGEDEVNHLDGSSSSASSTATSNTEENDIDEETMSGENDVEYNNMELEEGELMEDAAAAEPPAAYPRKDKDQRKQQAMWRVPSDLKMLKRLKTQMAEVRCMKTDVKNTLSEIKSSNAASGDMPAGLLSADQAALAACGTENSGRLQDLEMELLAKSSAASCYIRNSTSKKSNSPKPARSSIAGSLSLRRAVDSGENSRSKGDCQTLSEGSPGSTQSGSRHSSPRALTQGSISDILPKSEDRQCQALDSGALVVAVFNGLPTVEKRRKMVTLGTNAKGCRLEGMQMTDLENNSETGELQPILPEGASAAPEEGMSSDSDIECDTENEEQEEHTGMGGFSDSFMAQPPDEDTHSSFPDGEQIGPEDLSFNTDENSGR</sequence>
<keyword evidence="9" id="KW-0963">Cytoplasm</keyword>
<feature type="region of interest" description="Disordered" evidence="27">
    <location>
        <begin position="828"/>
        <end position="898"/>
    </location>
</feature>
<evidence type="ECO:0000256" key="18">
    <source>
        <dbReference type="ARBA" id="ARBA00023054"/>
    </source>
</evidence>
<comment type="similarity">
    <text evidence="6">Belongs to the TRIM/RBCC family.</text>
</comment>
<dbReference type="GO" id="GO:0005694">
    <property type="term" value="C:chromosome"/>
    <property type="evidence" value="ECO:0007669"/>
    <property type="project" value="UniProtKB-SubCell"/>
</dbReference>
<evidence type="ECO:0000256" key="12">
    <source>
        <dbReference type="ARBA" id="ARBA00022723"/>
    </source>
</evidence>
<dbReference type="InterPro" id="IPR037299">
    <property type="entry name" value="TRIM37_MATH"/>
</dbReference>
<accession>A0A9W3FZS5</accession>
<feature type="compositionally biased region" description="Acidic residues" evidence="27">
    <location>
        <begin position="840"/>
        <end position="852"/>
    </location>
</feature>
<dbReference type="GO" id="GO:0008270">
    <property type="term" value="F:zinc ion binding"/>
    <property type="evidence" value="ECO:0007669"/>
    <property type="project" value="UniProtKB-KW"/>
</dbReference>
<dbReference type="PROSITE" id="PS50089">
    <property type="entry name" value="ZF_RING_2"/>
    <property type="match status" value="1"/>
</dbReference>
<keyword evidence="8" id="KW-0158">Chromosome</keyword>
<dbReference type="CDD" id="cd03773">
    <property type="entry name" value="MATH_TRIM37"/>
    <property type="match status" value="1"/>
</dbReference>
<dbReference type="GO" id="GO:0048471">
    <property type="term" value="C:perinuclear region of cytoplasm"/>
    <property type="evidence" value="ECO:0007669"/>
    <property type="project" value="UniProtKB-SubCell"/>
</dbReference>
<evidence type="ECO:0000256" key="3">
    <source>
        <dbReference type="ARBA" id="ARBA00004421"/>
    </source>
</evidence>
<dbReference type="GO" id="GO:0070842">
    <property type="term" value="P:aggresome assembly"/>
    <property type="evidence" value="ECO:0007669"/>
    <property type="project" value="TreeGrafter"/>
</dbReference>
<dbReference type="SMART" id="SM00061">
    <property type="entry name" value="MATH"/>
    <property type="match status" value="1"/>
</dbReference>
<feature type="compositionally biased region" description="Low complexity" evidence="27">
    <location>
        <begin position="688"/>
        <end position="699"/>
    </location>
</feature>
<evidence type="ECO:0000256" key="26">
    <source>
        <dbReference type="SAM" id="Coils"/>
    </source>
</evidence>
<name>A0A9W3FZS5_CAMBA</name>
<dbReference type="InterPro" id="IPR053003">
    <property type="entry name" value="TRIM_RBCC_E3_ubiq-ligases"/>
</dbReference>
<feature type="coiled-coil region" evidence="26">
    <location>
        <begin position="133"/>
        <end position="181"/>
    </location>
</feature>
<dbReference type="Pfam" id="PF22486">
    <property type="entry name" value="MATH_2"/>
    <property type="match status" value="1"/>
</dbReference>
<dbReference type="GO" id="GO:0061630">
    <property type="term" value="F:ubiquitin protein ligase activity"/>
    <property type="evidence" value="ECO:0007669"/>
    <property type="project" value="UniProtKB-EC"/>
</dbReference>
<keyword evidence="20" id="KW-0576">Peroxisome</keyword>
<evidence type="ECO:0000256" key="19">
    <source>
        <dbReference type="ARBA" id="ARBA00023136"/>
    </source>
</evidence>
<dbReference type="Gene3D" id="3.30.40.10">
    <property type="entry name" value="Zinc/RING finger domain, C3HC4 (zinc finger)"/>
    <property type="match status" value="1"/>
</dbReference>
<proteinExistence type="inferred from homology"/>
<comment type="subunit">
    <text evidence="21">Associates with the PRC2/EED-EZH2 complex.</text>
</comment>
<keyword evidence="15" id="KW-0862">Zinc</keyword>
<feature type="region of interest" description="Disordered" evidence="27">
    <location>
        <begin position="447"/>
        <end position="514"/>
    </location>
</feature>
<evidence type="ECO:0000256" key="9">
    <source>
        <dbReference type="ARBA" id="ARBA00022490"/>
    </source>
</evidence>
<feature type="compositionally biased region" description="Acidic residues" evidence="27">
    <location>
        <begin position="548"/>
        <end position="562"/>
    </location>
</feature>
<feature type="compositionally biased region" description="Polar residues" evidence="27">
    <location>
        <begin position="725"/>
        <end position="754"/>
    </location>
</feature>
<keyword evidence="12" id="KW-0479">Metal-binding</keyword>
<dbReference type="Pfam" id="PF00643">
    <property type="entry name" value="zf-B_box"/>
    <property type="match status" value="1"/>
</dbReference>
<dbReference type="InterPro" id="IPR013083">
    <property type="entry name" value="Znf_RING/FYVE/PHD"/>
</dbReference>
<keyword evidence="11" id="KW-0808">Transferase</keyword>
<keyword evidence="13 25" id="KW-0863">Zinc-finger</keyword>
<dbReference type="PANTHER" id="PTHR36754">
    <property type="entry name" value="E3 UBIQUITIN-PROTEIN LIGASE TRIM37"/>
    <property type="match status" value="1"/>
</dbReference>
<evidence type="ECO:0000256" key="25">
    <source>
        <dbReference type="PROSITE-ProRule" id="PRU00024"/>
    </source>
</evidence>
<dbReference type="GO" id="GO:0051865">
    <property type="term" value="P:protein autoubiquitination"/>
    <property type="evidence" value="ECO:0007669"/>
    <property type="project" value="TreeGrafter"/>
</dbReference>
<dbReference type="GO" id="GO:0005164">
    <property type="term" value="F:tumor necrosis factor receptor binding"/>
    <property type="evidence" value="ECO:0007669"/>
    <property type="project" value="TreeGrafter"/>
</dbReference>
<dbReference type="GO" id="GO:0006513">
    <property type="term" value="P:protein monoubiquitination"/>
    <property type="evidence" value="ECO:0007669"/>
    <property type="project" value="TreeGrafter"/>
</dbReference>